<evidence type="ECO:0000313" key="2">
    <source>
        <dbReference type="EMBL" id="KAF8663139.1"/>
    </source>
</evidence>
<evidence type="ECO:0000313" key="3">
    <source>
        <dbReference type="Proteomes" id="UP000636709"/>
    </source>
</evidence>
<keyword evidence="1" id="KW-0472">Membrane</keyword>
<dbReference type="AlphaFoldDB" id="A0A835AFF4"/>
<protein>
    <submittedName>
        <fullName evidence="2">Uncharacterized protein</fullName>
    </submittedName>
</protein>
<proteinExistence type="predicted"/>
<comment type="caution">
    <text evidence="2">The sequence shown here is derived from an EMBL/GenBank/DDBJ whole genome shotgun (WGS) entry which is preliminary data.</text>
</comment>
<feature type="transmembrane region" description="Helical" evidence="1">
    <location>
        <begin position="61"/>
        <end position="80"/>
    </location>
</feature>
<sequence>MMAAADMMRYPPLRRRANDGLLAARMALRPQLLDSGRAFMLLGTLVLTWWHHHLAAPEHELAAFIFWLLGAGLAMLALVAGQFPRLAAAGAALARALAATCSVASDPDPGRRRTSQLLITNITAEHA</sequence>
<dbReference type="Proteomes" id="UP000636709">
    <property type="component" value="Unassembled WGS sequence"/>
</dbReference>
<accession>A0A835AFF4</accession>
<evidence type="ECO:0000256" key="1">
    <source>
        <dbReference type="SAM" id="Phobius"/>
    </source>
</evidence>
<name>A0A835AFF4_9POAL</name>
<keyword evidence="1" id="KW-0812">Transmembrane</keyword>
<keyword evidence="3" id="KW-1185">Reference proteome</keyword>
<organism evidence="2 3">
    <name type="scientific">Digitaria exilis</name>
    <dbReference type="NCBI Taxonomy" id="1010633"/>
    <lineage>
        <taxon>Eukaryota</taxon>
        <taxon>Viridiplantae</taxon>
        <taxon>Streptophyta</taxon>
        <taxon>Embryophyta</taxon>
        <taxon>Tracheophyta</taxon>
        <taxon>Spermatophyta</taxon>
        <taxon>Magnoliopsida</taxon>
        <taxon>Liliopsida</taxon>
        <taxon>Poales</taxon>
        <taxon>Poaceae</taxon>
        <taxon>PACMAD clade</taxon>
        <taxon>Panicoideae</taxon>
        <taxon>Panicodae</taxon>
        <taxon>Paniceae</taxon>
        <taxon>Anthephorinae</taxon>
        <taxon>Digitaria</taxon>
    </lineage>
</organism>
<dbReference type="EMBL" id="JACEFO010002379">
    <property type="protein sequence ID" value="KAF8663139.1"/>
    <property type="molecule type" value="Genomic_DNA"/>
</dbReference>
<reference evidence="2" key="1">
    <citation type="submission" date="2020-07" db="EMBL/GenBank/DDBJ databases">
        <title>Genome sequence and genetic diversity analysis of an under-domesticated orphan crop, white fonio (Digitaria exilis).</title>
        <authorList>
            <person name="Bennetzen J.L."/>
            <person name="Chen S."/>
            <person name="Ma X."/>
            <person name="Wang X."/>
            <person name="Yssel A.E.J."/>
            <person name="Chaluvadi S.R."/>
            <person name="Johnson M."/>
            <person name="Gangashetty P."/>
            <person name="Hamidou F."/>
            <person name="Sanogo M.D."/>
            <person name="Zwaenepoel A."/>
            <person name="Wallace J."/>
            <person name="Van De Peer Y."/>
            <person name="Van Deynze A."/>
        </authorList>
    </citation>
    <scope>NUCLEOTIDE SEQUENCE</scope>
    <source>
        <tissue evidence="2">Leaves</tissue>
    </source>
</reference>
<keyword evidence="1" id="KW-1133">Transmembrane helix</keyword>
<feature type="transmembrane region" description="Helical" evidence="1">
    <location>
        <begin position="38"/>
        <end position="55"/>
    </location>
</feature>
<gene>
    <name evidence="2" type="ORF">HU200_055739</name>
</gene>